<organism evidence="2">
    <name type="scientific">Naegleria gruberi</name>
    <name type="common">Amoeba</name>
    <dbReference type="NCBI Taxonomy" id="5762"/>
    <lineage>
        <taxon>Eukaryota</taxon>
        <taxon>Discoba</taxon>
        <taxon>Heterolobosea</taxon>
        <taxon>Tetramitia</taxon>
        <taxon>Eutetramitia</taxon>
        <taxon>Vahlkampfiidae</taxon>
        <taxon>Naegleria</taxon>
    </lineage>
</organism>
<sequence length="150" mass="17068">MSCLLSSNYSPNASHCYLSNYKMSQHHSSIHNSQRTVSSSLQVKKLSSSRRSSLKRFITNNSTSKVVRKEDIVIINVDEDCAILQMIDFHLHGKMGRVVSIVGDEVELEMMRDSDEDTDDDWIFIGNSRVVVPIFCLCLEDRVLQSRLLS</sequence>
<dbReference type="RefSeq" id="XP_002677429.1">
    <property type="nucleotide sequence ID" value="XM_002677383.1"/>
</dbReference>
<proteinExistence type="predicted"/>
<protein>
    <submittedName>
        <fullName evidence="1">Predicted protein</fullName>
    </submittedName>
</protein>
<name>D2VEY9_NAEGR</name>
<dbReference type="Proteomes" id="UP000006671">
    <property type="component" value="Unassembled WGS sequence"/>
</dbReference>
<keyword evidence="2" id="KW-1185">Reference proteome</keyword>
<dbReference type="GeneID" id="8848613"/>
<dbReference type="KEGG" id="ngr:NAEGRDRAFT_67442"/>
<dbReference type="EMBL" id="GG738867">
    <property type="protein sequence ID" value="EFC44685.1"/>
    <property type="molecule type" value="Genomic_DNA"/>
</dbReference>
<reference evidence="1 2" key="1">
    <citation type="journal article" date="2010" name="Cell">
        <title>The genome of Naegleria gruberi illuminates early eukaryotic versatility.</title>
        <authorList>
            <person name="Fritz-Laylin L.K."/>
            <person name="Prochnik S.E."/>
            <person name="Ginger M.L."/>
            <person name="Dacks J.B."/>
            <person name="Carpenter M.L."/>
            <person name="Field M.C."/>
            <person name="Kuo A."/>
            <person name="Paredez A."/>
            <person name="Chapman J."/>
            <person name="Pham J."/>
            <person name="Shu S."/>
            <person name="Neupane R."/>
            <person name="Cipriano M."/>
            <person name="Mancuso J."/>
            <person name="Tu H."/>
            <person name="Salamov A."/>
            <person name="Lindquist E."/>
            <person name="Shapiro H."/>
            <person name="Lucas S."/>
            <person name="Grigoriev I.V."/>
            <person name="Cande W.Z."/>
            <person name="Fulton C."/>
            <person name="Rokhsar D.S."/>
            <person name="Dawson S.C."/>
        </authorList>
    </citation>
    <scope>NUCLEOTIDE SEQUENCE [LARGE SCALE GENOMIC DNA]</scope>
    <source>
        <strain evidence="1 2">NEG-M</strain>
    </source>
</reference>
<evidence type="ECO:0000313" key="2">
    <source>
        <dbReference type="Proteomes" id="UP000006671"/>
    </source>
</evidence>
<dbReference type="InParanoid" id="D2VEY9"/>
<dbReference type="VEuPathDB" id="AmoebaDB:NAEGRDRAFT_67442"/>
<dbReference type="AlphaFoldDB" id="D2VEY9"/>
<evidence type="ECO:0000313" key="1">
    <source>
        <dbReference type="EMBL" id="EFC44685.1"/>
    </source>
</evidence>
<accession>D2VEY9</accession>
<gene>
    <name evidence="1" type="ORF">NAEGRDRAFT_67442</name>
</gene>